<keyword evidence="3" id="KW-1185">Reference proteome</keyword>
<evidence type="ECO:0000313" key="3">
    <source>
        <dbReference type="Proteomes" id="UP000694419"/>
    </source>
</evidence>
<evidence type="ECO:0000313" key="2">
    <source>
        <dbReference type="Ensembl" id="ENSCPGP00000014824.1"/>
    </source>
</evidence>
<proteinExistence type="predicted"/>
<feature type="region of interest" description="Disordered" evidence="1">
    <location>
        <begin position="49"/>
        <end position="106"/>
    </location>
</feature>
<dbReference type="Proteomes" id="UP000694419">
    <property type="component" value="Unplaced"/>
</dbReference>
<dbReference type="Ensembl" id="ENSCPGT00000016249.1">
    <property type="protein sequence ID" value="ENSCPGP00000014824.1"/>
    <property type="gene ID" value="ENSCPGG00000010465.1"/>
</dbReference>
<dbReference type="AlphaFoldDB" id="A0A8C3JZZ2"/>
<reference evidence="2" key="2">
    <citation type="submission" date="2025-09" db="UniProtKB">
        <authorList>
            <consortium name="Ensembl"/>
        </authorList>
    </citation>
    <scope>IDENTIFICATION</scope>
</reference>
<protein>
    <recommendedName>
        <fullName evidence="4">CMT1A duplicated region transcript 4 protein</fullName>
    </recommendedName>
</protein>
<accession>A0A8C3JZZ2</accession>
<evidence type="ECO:0008006" key="4">
    <source>
        <dbReference type="Google" id="ProtNLM"/>
    </source>
</evidence>
<name>A0A8C3JZZ2_9CHAR</name>
<reference evidence="2" key="1">
    <citation type="submission" date="2025-08" db="UniProtKB">
        <authorList>
            <consortium name="Ensembl"/>
        </authorList>
    </citation>
    <scope>IDENTIFICATION</scope>
</reference>
<evidence type="ECO:0000256" key="1">
    <source>
        <dbReference type="SAM" id="MobiDB-lite"/>
    </source>
</evidence>
<feature type="compositionally biased region" description="Polar residues" evidence="1">
    <location>
        <begin position="77"/>
        <end position="97"/>
    </location>
</feature>
<feature type="compositionally biased region" description="Basic and acidic residues" evidence="1">
    <location>
        <begin position="59"/>
        <end position="68"/>
    </location>
</feature>
<organism evidence="2 3">
    <name type="scientific">Calidris pygmaea</name>
    <name type="common">Spoon-billed sandpiper</name>
    <dbReference type="NCBI Taxonomy" id="425635"/>
    <lineage>
        <taxon>Eukaryota</taxon>
        <taxon>Metazoa</taxon>
        <taxon>Chordata</taxon>
        <taxon>Craniata</taxon>
        <taxon>Vertebrata</taxon>
        <taxon>Euteleostomi</taxon>
        <taxon>Archelosauria</taxon>
        <taxon>Archosauria</taxon>
        <taxon>Dinosauria</taxon>
        <taxon>Saurischia</taxon>
        <taxon>Theropoda</taxon>
        <taxon>Coelurosauria</taxon>
        <taxon>Aves</taxon>
        <taxon>Neognathae</taxon>
        <taxon>Neoaves</taxon>
        <taxon>Charadriiformes</taxon>
        <taxon>Scolopacidae</taxon>
        <taxon>Calidris</taxon>
    </lineage>
</organism>
<sequence>KTPRRVREKDTLPSANMALPDHLTQCCGSWPAYTTYTAPVVKMLIEQDKWRKAASNRPAETEPNREPPEAGFEEETQVLSKLSRGSNTPRTGINSLGTFKAENSLPSPSVCKRVIFARKPPLRVLPCSPPSRTCRY</sequence>
<dbReference type="Pfam" id="PF15213">
    <property type="entry name" value="CDRT4"/>
    <property type="match status" value="1"/>
</dbReference>
<dbReference type="InterPro" id="IPR029185">
    <property type="entry name" value="CDRT4"/>
</dbReference>